<evidence type="ECO:0000256" key="2">
    <source>
        <dbReference type="ARBA" id="ARBA00023295"/>
    </source>
</evidence>
<reference evidence="4 5" key="1">
    <citation type="journal article" date="2005" name="Nucleic Acids Res.">
        <title>Genomic blueprint of Hahella chejuensis, a marine microbe producing an algicidal agent.</title>
        <authorList>
            <person name="Jeong H."/>
            <person name="Yim J.H."/>
            <person name="Lee C."/>
            <person name="Choi S.-H."/>
            <person name="Park Y.K."/>
            <person name="Yoon S.H."/>
            <person name="Hur C.-G."/>
            <person name="Kang H.-Y."/>
            <person name="Kim D."/>
            <person name="Lee H.H."/>
            <person name="Park K.H."/>
            <person name="Park S.-H."/>
            <person name="Park H.-S."/>
            <person name="Lee H.K."/>
            <person name="Oh T.K."/>
            <person name="Kim J.F."/>
        </authorList>
    </citation>
    <scope>NUCLEOTIDE SEQUENCE [LARGE SCALE GENOMIC DNA]</scope>
    <source>
        <strain evidence="4 5">KCTC 2396</strain>
    </source>
</reference>
<dbReference type="SUPFAM" id="SSF53590">
    <property type="entry name" value="Nucleoside hydrolase"/>
    <property type="match status" value="1"/>
</dbReference>
<dbReference type="HOGENOM" id="CLU_036838_2_1_6"/>
<evidence type="ECO:0000259" key="3">
    <source>
        <dbReference type="Pfam" id="PF01156"/>
    </source>
</evidence>
<keyword evidence="5" id="KW-1185">Reference proteome</keyword>
<proteinExistence type="predicted"/>
<dbReference type="Gene3D" id="3.90.245.10">
    <property type="entry name" value="Ribonucleoside hydrolase-like"/>
    <property type="match status" value="1"/>
</dbReference>
<dbReference type="OrthoDB" id="9797882at2"/>
<dbReference type="InterPro" id="IPR023186">
    <property type="entry name" value="IUNH"/>
</dbReference>
<dbReference type="EMBL" id="CP000155">
    <property type="protein sequence ID" value="ABC29137.1"/>
    <property type="molecule type" value="Genomic_DNA"/>
</dbReference>
<protein>
    <submittedName>
        <fullName evidence="4">Inosine-uridine nucleoside N-ribohydrolase</fullName>
    </submittedName>
</protein>
<gene>
    <name evidence="4" type="ordered locus">HCH_02314</name>
</gene>
<organism evidence="4 5">
    <name type="scientific">Hahella chejuensis (strain KCTC 2396)</name>
    <dbReference type="NCBI Taxonomy" id="349521"/>
    <lineage>
        <taxon>Bacteria</taxon>
        <taxon>Pseudomonadati</taxon>
        <taxon>Pseudomonadota</taxon>
        <taxon>Gammaproteobacteria</taxon>
        <taxon>Oceanospirillales</taxon>
        <taxon>Hahellaceae</taxon>
        <taxon>Hahella</taxon>
    </lineage>
</organism>
<dbReference type="AlphaFoldDB" id="Q2SJN7"/>
<dbReference type="Proteomes" id="UP000000238">
    <property type="component" value="Chromosome"/>
</dbReference>
<keyword evidence="1 4" id="KW-0378">Hydrolase</keyword>
<dbReference type="CDD" id="cd02650">
    <property type="entry name" value="nuc_hydro_CaPnhB"/>
    <property type="match status" value="1"/>
</dbReference>
<dbReference type="PANTHER" id="PTHR12304">
    <property type="entry name" value="INOSINE-URIDINE PREFERRING NUCLEOSIDE HYDROLASE"/>
    <property type="match status" value="1"/>
</dbReference>
<accession>Q2SJN7</accession>
<evidence type="ECO:0000256" key="1">
    <source>
        <dbReference type="ARBA" id="ARBA00022801"/>
    </source>
</evidence>
<dbReference type="GO" id="GO:0008477">
    <property type="term" value="F:purine nucleosidase activity"/>
    <property type="evidence" value="ECO:0007669"/>
    <property type="project" value="TreeGrafter"/>
</dbReference>
<dbReference type="KEGG" id="hch:HCH_02314"/>
<dbReference type="Pfam" id="PF01156">
    <property type="entry name" value="IU_nuc_hydro"/>
    <property type="match status" value="1"/>
</dbReference>
<sequence length="323" mass="34373">MYPIIIDTDPGVDDAMAIAFALAHPEIELVGLTTVFGNVPVARATRNALALAERFGVPGLPVAQGAKFPLVQSPLPHPEFVHGADGLGNVNYDPPTAQAVAQSAAEFIIEQANRLNGELTVVAIGPLTNLALALKLDPELPGKLRSLVIMGGTVDEPGNVSPVAEANFLSDPHAADVVLGADWPVVVVGLDVTHKIILTDSNLMQLRDKAGETGKLLWDASRFYVNYYSNTGAASGHDEAGCCMHDAAAVAYVVAPELFTCISGPARVISEGVGAGQLTINRKGYTYLLKHWEERPAAKVCMDLEVEKVRSLFLDTIIQHKVR</sequence>
<dbReference type="eggNOG" id="COG1957">
    <property type="taxonomic scope" value="Bacteria"/>
</dbReference>
<dbReference type="GO" id="GO:0006152">
    <property type="term" value="P:purine nucleoside catabolic process"/>
    <property type="evidence" value="ECO:0007669"/>
    <property type="project" value="TreeGrafter"/>
</dbReference>
<dbReference type="InterPro" id="IPR036452">
    <property type="entry name" value="Ribo_hydro-like"/>
</dbReference>
<dbReference type="RefSeq" id="WP_011396206.1">
    <property type="nucleotide sequence ID" value="NC_007645.1"/>
</dbReference>
<evidence type="ECO:0000313" key="5">
    <source>
        <dbReference type="Proteomes" id="UP000000238"/>
    </source>
</evidence>
<dbReference type="GO" id="GO:0005829">
    <property type="term" value="C:cytosol"/>
    <property type="evidence" value="ECO:0007669"/>
    <property type="project" value="TreeGrafter"/>
</dbReference>
<feature type="domain" description="Inosine/uridine-preferring nucleoside hydrolase" evidence="3">
    <location>
        <begin position="4"/>
        <end position="310"/>
    </location>
</feature>
<dbReference type="InterPro" id="IPR001910">
    <property type="entry name" value="Inosine/uridine_hydrolase_dom"/>
</dbReference>
<evidence type="ECO:0000313" key="4">
    <source>
        <dbReference type="EMBL" id="ABC29137.1"/>
    </source>
</evidence>
<dbReference type="PANTHER" id="PTHR12304:SF4">
    <property type="entry name" value="URIDINE NUCLEOSIDASE"/>
    <property type="match status" value="1"/>
</dbReference>
<dbReference type="STRING" id="349521.HCH_02314"/>
<keyword evidence="2" id="KW-0326">Glycosidase</keyword>
<name>Q2SJN7_HAHCH</name>